<accession>A0A0A7DUM8</accession>
<evidence type="ECO:0000313" key="2">
    <source>
        <dbReference type="Proteomes" id="UP000031204"/>
    </source>
</evidence>
<proteinExistence type="predicted"/>
<dbReference type="RefSeq" id="YP_009152255.1">
    <property type="nucleotide sequence ID" value="NC_027383.1"/>
</dbReference>
<sequence>MYGEYEISGKQFHLAAMIASIEFDQWRYKSDACKQSRLVGVLGEMFAGMYLEGQAGGRSCIPQGLLMRTGLFSANTIDRGDIIMVGKRKVKSGPDFREHTIDAVWTYEVKATSGIRRGLVEARCAREYLTRRVAGVILVGVDFGQHSARGVIEDIAEPYVIVNDWPLVEVDGKEYYESPLVRRKMDWENSN</sequence>
<reference evidence="1 2" key="2">
    <citation type="journal article" date="2015" name="Annu Int Conf Syiah Kuala Univ">
        <title>Partial genomic characterization on potentially new bacteriophage: New addition to ICTV database?</title>
        <authorList>
            <person name="Sellvam D."/>
            <person name="Mat Arip Y."/>
        </authorList>
    </citation>
    <scope>NUCLEOTIDE SEQUENCE [LARGE SCALE GENOMIC DNA]</scope>
</reference>
<keyword evidence="2" id="KW-1185">Reference proteome</keyword>
<reference evidence="2" key="1">
    <citation type="submission" date="2014-10" db="EMBL/GenBank/DDBJ databases">
        <title>Isolation of Enterobacteria phage from goat faeces.</title>
        <authorList>
            <person name="Sellvam D."/>
            <person name="Mat Arip Y."/>
        </authorList>
    </citation>
    <scope>NUCLEOTIDE SEQUENCE [LARGE SCALE GENOMIC DNA]</scope>
</reference>
<dbReference type="OrthoDB" id="8730at10239"/>
<dbReference type="KEGG" id="vg:24724695"/>
<protein>
    <submittedName>
        <fullName evidence="1">Uncharacterized protein</fullName>
    </submittedName>
</protein>
<dbReference type="EMBL" id="KM896878">
    <property type="protein sequence ID" value="AIX11793.1"/>
    <property type="molecule type" value="Genomic_DNA"/>
</dbReference>
<evidence type="ECO:0000313" key="1">
    <source>
        <dbReference type="EMBL" id="AIX11793.1"/>
    </source>
</evidence>
<organism evidence="1 2">
    <name type="scientific">Escherichia phage YD-2008.s</name>
    <dbReference type="NCBI Taxonomy" id="1567004"/>
    <lineage>
        <taxon>Viruses</taxon>
        <taxon>Duplodnaviria</taxon>
        <taxon>Heunggongvirae</taxon>
        <taxon>Uroviricota</taxon>
        <taxon>Caudoviricetes</taxon>
        <taxon>Dhillonvirus</taxon>
        <taxon>Dhillonvirus YD2008s</taxon>
    </lineage>
</organism>
<dbReference type="Proteomes" id="UP000031204">
    <property type="component" value="Segment"/>
</dbReference>
<name>A0A0A7DUM8_9CAUD</name>
<dbReference type="GeneID" id="24724695"/>
<gene>
    <name evidence="1" type="ORF">EpYD_14</name>
</gene>